<keyword evidence="4" id="KW-1185">Reference proteome</keyword>
<gene>
    <name evidence="2" type="ORF">BRADI_4g28722v3</name>
</gene>
<organism evidence="2">
    <name type="scientific">Brachypodium distachyon</name>
    <name type="common">Purple false brome</name>
    <name type="synonym">Trachynia distachya</name>
    <dbReference type="NCBI Taxonomy" id="15368"/>
    <lineage>
        <taxon>Eukaryota</taxon>
        <taxon>Viridiplantae</taxon>
        <taxon>Streptophyta</taxon>
        <taxon>Embryophyta</taxon>
        <taxon>Tracheophyta</taxon>
        <taxon>Spermatophyta</taxon>
        <taxon>Magnoliopsida</taxon>
        <taxon>Liliopsida</taxon>
        <taxon>Poales</taxon>
        <taxon>Poaceae</taxon>
        <taxon>BOP clade</taxon>
        <taxon>Pooideae</taxon>
        <taxon>Stipodae</taxon>
        <taxon>Brachypodieae</taxon>
        <taxon>Brachypodium</taxon>
    </lineage>
</organism>
<dbReference type="Gramene" id="PNT64444">
    <property type="protein sequence ID" value="PNT64444"/>
    <property type="gene ID" value="BRADI_4g28722v3"/>
</dbReference>
<feature type="region of interest" description="Disordered" evidence="1">
    <location>
        <begin position="335"/>
        <end position="355"/>
    </location>
</feature>
<evidence type="ECO:0000256" key="1">
    <source>
        <dbReference type="SAM" id="MobiDB-lite"/>
    </source>
</evidence>
<dbReference type="EnsemblPlants" id="PNT64446">
    <property type="protein sequence ID" value="PNT64446"/>
    <property type="gene ID" value="BRADI_4g28722v3"/>
</dbReference>
<sequence>MGPAPRPTSLPFSPISSPFLNAPCHFHLLTSPPPISSPRQPPHLSMASRSCLLLSRTVGEIPARSITPGAFPPSTSAVSATIRAAGSRATASQIVAIHSPLSHLVSASPSTIPAPTSGVTMDITPLTQMGCARRWALPWSAAAAAGLRCAPAAPVGIRWVPATGTTVGAGPHDPHQPPHLSMAFRSCLLLSRTVGEIPARSITPGAFPPSTSAVSATIRAAGSRATASQIVAIHSPLSHLVSASPSTIPAPTSGVTMDITPLTQMGCARRWALPWSAAAAAGLRCAPAAPVGIRWVPATGTTVGTASMGARPFCSSAAEDSGSLTDDAAGLHKEETAGTKATGPPNEEKDAGTNPDEATINFEAQSSHNPFFVVVGHMIRSGIYSKAEVEYFRALLCEKFPEETTVGELHQKLKSLEKVLDHHTLQITALANRRETGKVDCPSNGKAKESPAPEKAKETPAPEKAKETPAPEKEWFTTTYKGKKLDYQKIFSTLSTIARNSGFG</sequence>
<evidence type="ECO:0000313" key="4">
    <source>
        <dbReference type="Proteomes" id="UP000008810"/>
    </source>
</evidence>
<reference evidence="2" key="2">
    <citation type="submission" date="2017-06" db="EMBL/GenBank/DDBJ databases">
        <title>WGS assembly of Brachypodium distachyon.</title>
        <authorList>
            <consortium name="The International Brachypodium Initiative"/>
            <person name="Lucas S."/>
            <person name="Harmon-Smith M."/>
            <person name="Lail K."/>
            <person name="Tice H."/>
            <person name="Grimwood J."/>
            <person name="Bruce D."/>
            <person name="Barry K."/>
            <person name="Shu S."/>
            <person name="Lindquist E."/>
            <person name="Wang M."/>
            <person name="Pitluck S."/>
            <person name="Vogel J.P."/>
            <person name="Garvin D.F."/>
            <person name="Mockler T.C."/>
            <person name="Schmutz J."/>
            <person name="Rokhsar D."/>
            <person name="Bevan M.W."/>
        </authorList>
    </citation>
    <scope>NUCLEOTIDE SEQUENCE</scope>
    <source>
        <strain evidence="2">Bd21</strain>
    </source>
</reference>
<reference evidence="2 3" key="1">
    <citation type="journal article" date="2010" name="Nature">
        <title>Genome sequencing and analysis of the model grass Brachypodium distachyon.</title>
        <authorList>
            <consortium name="International Brachypodium Initiative"/>
        </authorList>
    </citation>
    <scope>NUCLEOTIDE SEQUENCE [LARGE SCALE GENOMIC DNA]</scope>
    <source>
        <strain evidence="2 3">Bd21</strain>
    </source>
</reference>
<dbReference type="AlphaFoldDB" id="A0A2K2CQY2"/>
<dbReference type="ExpressionAtlas" id="A0A2K2CQY2">
    <property type="expression patterns" value="baseline and differential"/>
</dbReference>
<feature type="compositionally biased region" description="Basic and acidic residues" evidence="1">
    <location>
        <begin position="446"/>
        <end position="475"/>
    </location>
</feature>
<dbReference type="EMBL" id="CM000883">
    <property type="protein sequence ID" value="PNT64444.1"/>
    <property type="molecule type" value="Genomic_DNA"/>
</dbReference>
<accession>A0A2K2CQY2</accession>
<protein>
    <submittedName>
        <fullName evidence="2 3">Uncharacterized protein</fullName>
    </submittedName>
</protein>
<feature type="region of interest" description="Disordered" evidence="1">
    <location>
        <begin position="435"/>
        <end position="475"/>
    </location>
</feature>
<dbReference type="Gramene" id="PNT64446">
    <property type="protein sequence ID" value="PNT64446"/>
    <property type="gene ID" value="BRADI_4g28722v3"/>
</dbReference>
<proteinExistence type="predicted"/>
<evidence type="ECO:0000313" key="3">
    <source>
        <dbReference type="EnsemblPlants" id="PNT64444"/>
    </source>
</evidence>
<dbReference type="InParanoid" id="A0A2K2CQY2"/>
<evidence type="ECO:0000313" key="2">
    <source>
        <dbReference type="EMBL" id="PNT64446.1"/>
    </source>
</evidence>
<dbReference type="EMBL" id="CM000883">
    <property type="protein sequence ID" value="PNT64446.1"/>
    <property type="molecule type" value="Genomic_DNA"/>
</dbReference>
<name>A0A2K2CQY2_BRADI</name>
<dbReference type="EnsemblPlants" id="PNT64444">
    <property type="protein sequence ID" value="PNT64444"/>
    <property type="gene ID" value="BRADI_4g28722v3"/>
</dbReference>
<dbReference type="Proteomes" id="UP000008810">
    <property type="component" value="Chromosome 4"/>
</dbReference>
<reference evidence="3" key="3">
    <citation type="submission" date="2018-08" db="UniProtKB">
        <authorList>
            <consortium name="EnsemblPlants"/>
        </authorList>
    </citation>
    <scope>IDENTIFICATION</scope>
    <source>
        <strain evidence="3">cv. Bd21</strain>
    </source>
</reference>